<keyword evidence="3" id="KW-1185">Reference proteome</keyword>
<dbReference type="AlphaFoldDB" id="A0AA38C5P8"/>
<dbReference type="EMBL" id="JAHRHJ020000301">
    <property type="protein sequence ID" value="KAH9294212.1"/>
    <property type="molecule type" value="Genomic_DNA"/>
</dbReference>
<evidence type="ECO:0000313" key="2">
    <source>
        <dbReference type="EMBL" id="KAH9294212.1"/>
    </source>
</evidence>
<comment type="caution">
    <text evidence="2">The sequence shown here is derived from an EMBL/GenBank/DDBJ whole genome shotgun (WGS) entry which is preliminary data.</text>
</comment>
<evidence type="ECO:0000313" key="3">
    <source>
        <dbReference type="Proteomes" id="UP000824469"/>
    </source>
</evidence>
<name>A0AA38C5P8_TAXCH</name>
<accession>A0AA38C5P8</accession>
<feature type="compositionally biased region" description="Polar residues" evidence="1">
    <location>
        <begin position="17"/>
        <end position="26"/>
    </location>
</feature>
<feature type="region of interest" description="Disordered" evidence="1">
    <location>
        <begin position="1"/>
        <end position="26"/>
    </location>
</feature>
<reference evidence="2 3" key="1">
    <citation type="journal article" date="2021" name="Nat. Plants">
        <title>The Taxus genome provides insights into paclitaxel biosynthesis.</title>
        <authorList>
            <person name="Xiong X."/>
            <person name="Gou J."/>
            <person name="Liao Q."/>
            <person name="Li Y."/>
            <person name="Zhou Q."/>
            <person name="Bi G."/>
            <person name="Li C."/>
            <person name="Du R."/>
            <person name="Wang X."/>
            <person name="Sun T."/>
            <person name="Guo L."/>
            <person name="Liang H."/>
            <person name="Lu P."/>
            <person name="Wu Y."/>
            <person name="Zhang Z."/>
            <person name="Ro D.K."/>
            <person name="Shang Y."/>
            <person name="Huang S."/>
            <person name="Yan J."/>
        </authorList>
    </citation>
    <scope>NUCLEOTIDE SEQUENCE [LARGE SCALE GENOMIC DNA]</scope>
    <source>
        <strain evidence="2">Ta-2019</strain>
    </source>
</reference>
<sequence length="57" mass="6245">MDTRGLENDDDEALDSTGVQQDSETFPSETIIALSSTLRYKAFRVRGVLQGQRVAVG</sequence>
<evidence type="ECO:0000256" key="1">
    <source>
        <dbReference type="SAM" id="MobiDB-lite"/>
    </source>
</evidence>
<proteinExistence type="predicted"/>
<organism evidence="2 3">
    <name type="scientific">Taxus chinensis</name>
    <name type="common">Chinese yew</name>
    <name type="synonym">Taxus wallichiana var. chinensis</name>
    <dbReference type="NCBI Taxonomy" id="29808"/>
    <lineage>
        <taxon>Eukaryota</taxon>
        <taxon>Viridiplantae</taxon>
        <taxon>Streptophyta</taxon>
        <taxon>Embryophyta</taxon>
        <taxon>Tracheophyta</taxon>
        <taxon>Spermatophyta</taxon>
        <taxon>Pinopsida</taxon>
        <taxon>Pinidae</taxon>
        <taxon>Conifers II</taxon>
        <taxon>Cupressales</taxon>
        <taxon>Taxaceae</taxon>
        <taxon>Taxus</taxon>
    </lineage>
</organism>
<protein>
    <submittedName>
        <fullName evidence="2">Uncharacterized protein</fullName>
    </submittedName>
</protein>
<feature type="non-terminal residue" evidence="2">
    <location>
        <position position="57"/>
    </location>
</feature>
<dbReference type="Proteomes" id="UP000824469">
    <property type="component" value="Unassembled WGS sequence"/>
</dbReference>
<gene>
    <name evidence="2" type="ORF">KI387_040585</name>
</gene>